<dbReference type="SUPFAM" id="SSF52540">
    <property type="entry name" value="P-loop containing nucleoside triphosphate hydrolases"/>
    <property type="match status" value="1"/>
</dbReference>
<dbReference type="InterPro" id="IPR051396">
    <property type="entry name" value="Bact_Antivir_Def_Nuclease"/>
</dbReference>
<dbReference type="Pfam" id="PF13304">
    <property type="entry name" value="AAA_21"/>
    <property type="match status" value="1"/>
</dbReference>
<organism evidence="2 3">
    <name type="scientific">Tolypothrix bouteillei VB521301</name>
    <dbReference type="NCBI Taxonomy" id="1479485"/>
    <lineage>
        <taxon>Bacteria</taxon>
        <taxon>Bacillati</taxon>
        <taxon>Cyanobacteriota</taxon>
        <taxon>Cyanophyceae</taxon>
        <taxon>Nostocales</taxon>
        <taxon>Tolypothrichaceae</taxon>
        <taxon>Tolypothrix</taxon>
    </lineage>
</organism>
<evidence type="ECO:0000259" key="1">
    <source>
        <dbReference type="Pfam" id="PF13304"/>
    </source>
</evidence>
<gene>
    <name evidence="2" type="ORF">DA73_0400040620</name>
</gene>
<comment type="caution">
    <text evidence="2">The sequence shown here is derived from an EMBL/GenBank/DDBJ whole genome shotgun (WGS) entry which is preliminary data.</text>
</comment>
<dbReference type="RefSeq" id="WP_038076606.1">
    <property type="nucleotide sequence ID" value="NZ_JHEG04000002.1"/>
</dbReference>
<dbReference type="Proteomes" id="UP000029738">
    <property type="component" value="Unassembled WGS sequence"/>
</dbReference>
<proteinExistence type="predicted"/>
<keyword evidence="2" id="KW-0547">Nucleotide-binding</keyword>
<name>A0A8S9SUH0_9CYAN</name>
<dbReference type="InterPro" id="IPR027417">
    <property type="entry name" value="P-loop_NTPase"/>
</dbReference>
<dbReference type="AlphaFoldDB" id="A0A8S9SUH0"/>
<dbReference type="InterPro" id="IPR003959">
    <property type="entry name" value="ATPase_AAA_core"/>
</dbReference>
<keyword evidence="2" id="KW-0067">ATP-binding</keyword>
<evidence type="ECO:0000313" key="3">
    <source>
        <dbReference type="Proteomes" id="UP000029738"/>
    </source>
</evidence>
<dbReference type="GO" id="GO:0016887">
    <property type="term" value="F:ATP hydrolysis activity"/>
    <property type="evidence" value="ECO:0007669"/>
    <property type="project" value="InterPro"/>
</dbReference>
<protein>
    <submittedName>
        <fullName evidence="2">ATP-binding protein</fullName>
    </submittedName>
</protein>
<sequence length="388" mass="45317">MKINYFRYCNRQYEWKLEPVFLSDLTLLVGASGVGKTQILEAIMNLQKITKGASLNGIQWEIEFVAKNNNYKWRGEFEKQAMSSFLEEIENPGKNRYRVFVEELYCNEKLLVKRRLNEIIFNHNRLPKLSPYQSIIEILREEEDIGPVRDGFSKIIYNNRLTESSENDFASLFIASILSRNLFSLEEIQKSDFPIQIKLALAYKYVPNIFNTIKERFINIFTSVEDLKINLIEIEPDKDISENWVKNVLERKNHQSFIYIKEKGVSHWIHQGQISSGMLKTLLHISELYLSTQDTVILIDEFENSLGINCIDVVTELLLENRNMQFIITSHHPYIINNIPMEYWKIVTRRGGVVTATDAKEFNLGKSRHQAFMQLINLDVYKEGITVG</sequence>
<dbReference type="EMBL" id="JHEG04000002">
    <property type="protein sequence ID" value="KAF3883995.1"/>
    <property type="molecule type" value="Genomic_DNA"/>
</dbReference>
<dbReference type="PANTHER" id="PTHR43581:SF4">
    <property type="entry name" value="ATP_GTP PHOSPHATASE"/>
    <property type="match status" value="1"/>
</dbReference>
<dbReference type="PANTHER" id="PTHR43581">
    <property type="entry name" value="ATP/GTP PHOSPHATASE"/>
    <property type="match status" value="1"/>
</dbReference>
<reference evidence="2" key="1">
    <citation type="journal article" date="2015" name="Genome Announc.">
        <title>Draft Genome Sequence of Tolypothrix boutellei Strain VB521301.</title>
        <authorList>
            <person name="Chandrababunaidu M.M."/>
            <person name="Singh D."/>
            <person name="Sen D."/>
            <person name="Bhan S."/>
            <person name="Das S."/>
            <person name="Gupta A."/>
            <person name="Adhikary S.P."/>
            <person name="Tripathy S."/>
        </authorList>
    </citation>
    <scope>NUCLEOTIDE SEQUENCE</scope>
    <source>
        <strain evidence="2">VB521301</strain>
    </source>
</reference>
<dbReference type="Gene3D" id="3.40.50.300">
    <property type="entry name" value="P-loop containing nucleotide triphosphate hydrolases"/>
    <property type="match status" value="1"/>
</dbReference>
<dbReference type="GO" id="GO:0005524">
    <property type="term" value="F:ATP binding"/>
    <property type="evidence" value="ECO:0007669"/>
    <property type="project" value="UniProtKB-KW"/>
</dbReference>
<keyword evidence="3" id="KW-1185">Reference proteome</keyword>
<accession>A0A8S9SUH0</accession>
<evidence type="ECO:0000313" key="2">
    <source>
        <dbReference type="EMBL" id="KAF3883995.1"/>
    </source>
</evidence>
<feature type="domain" description="ATPase AAA-type core" evidence="1">
    <location>
        <begin position="25"/>
        <end position="337"/>
    </location>
</feature>
<reference evidence="2" key="2">
    <citation type="submission" date="2019-11" db="EMBL/GenBank/DDBJ databases">
        <title>Improved Assembly of Tolypothrix boutellei genome.</title>
        <authorList>
            <person name="Sarangi A.N."/>
            <person name="Mukherjee M."/>
            <person name="Ghosh S."/>
            <person name="Singh D."/>
            <person name="Das A."/>
            <person name="Kant S."/>
            <person name="Prusty A."/>
            <person name="Tripathy S."/>
        </authorList>
    </citation>
    <scope>NUCLEOTIDE SEQUENCE</scope>
    <source>
        <strain evidence="2">VB521301</strain>
    </source>
</reference>